<dbReference type="Proteomes" id="UP000077248">
    <property type="component" value="Unassembled WGS sequence"/>
</dbReference>
<keyword evidence="2" id="KW-1185">Reference proteome</keyword>
<reference evidence="1 2" key="1">
    <citation type="submission" date="2016-05" db="EMBL/GenBank/DDBJ databases">
        <title>Comparative analysis of secretome profiles of manganese(II)-oxidizing ascomycete fungi.</title>
        <authorList>
            <consortium name="DOE Joint Genome Institute"/>
            <person name="Zeiner C.A."/>
            <person name="Purvine S.O."/>
            <person name="Zink E.M."/>
            <person name="Wu S."/>
            <person name="Pasa-Tolic L."/>
            <person name="Chaput D.L."/>
            <person name="Haridas S."/>
            <person name="Grigoriev I.V."/>
            <person name="Santelli C.M."/>
            <person name="Hansel C.M."/>
        </authorList>
    </citation>
    <scope>NUCLEOTIDE SEQUENCE [LARGE SCALE GENOMIC DNA]</scope>
    <source>
        <strain evidence="1 2">SRC1lrK2f</strain>
    </source>
</reference>
<gene>
    <name evidence="1" type="ORF">CC77DRAFT_1024987</name>
</gene>
<accession>A0A177D6P1</accession>
<dbReference type="GeneID" id="29111572"/>
<dbReference type="RefSeq" id="XP_018380637.1">
    <property type="nucleotide sequence ID" value="XM_018525978.1"/>
</dbReference>
<organism evidence="1 2">
    <name type="scientific">Alternaria alternata</name>
    <name type="common">Alternaria rot fungus</name>
    <name type="synonym">Torula alternata</name>
    <dbReference type="NCBI Taxonomy" id="5599"/>
    <lineage>
        <taxon>Eukaryota</taxon>
        <taxon>Fungi</taxon>
        <taxon>Dikarya</taxon>
        <taxon>Ascomycota</taxon>
        <taxon>Pezizomycotina</taxon>
        <taxon>Dothideomycetes</taxon>
        <taxon>Pleosporomycetidae</taxon>
        <taxon>Pleosporales</taxon>
        <taxon>Pleosporineae</taxon>
        <taxon>Pleosporaceae</taxon>
        <taxon>Alternaria</taxon>
        <taxon>Alternaria sect. Alternaria</taxon>
        <taxon>Alternaria alternata complex</taxon>
    </lineage>
</organism>
<proteinExistence type="predicted"/>
<dbReference type="VEuPathDB" id="FungiDB:CC77DRAFT_1024987"/>
<dbReference type="KEGG" id="aalt:CC77DRAFT_1024987"/>
<evidence type="ECO:0000313" key="1">
    <source>
        <dbReference type="EMBL" id="OAG15216.1"/>
    </source>
</evidence>
<dbReference type="AlphaFoldDB" id="A0A177D6P1"/>
<feature type="non-terminal residue" evidence="1">
    <location>
        <position position="77"/>
    </location>
</feature>
<protein>
    <submittedName>
        <fullName evidence="1">Uncharacterized protein</fullName>
    </submittedName>
</protein>
<sequence length="77" mass="9115">MSLNIPSYRNVEFLMNKDSPPNRAFCETTRRNREEDRIDSLPRALQSAAWLEEMKRRALWDSQSDDDQRSTQASRLL</sequence>
<dbReference type="EMBL" id="KV441494">
    <property type="protein sequence ID" value="OAG15216.1"/>
    <property type="molecule type" value="Genomic_DNA"/>
</dbReference>
<name>A0A177D6P1_ALTAL</name>
<evidence type="ECO:0000313" key="2">
    <source>
        <dbReference type="Proteomes" id="UP000077248"/>
    </source>
</evidence>